<keyword evidence="2" id="KW-0285">Flavoprotein</keyword>
<reference evidence="8 9" key="1">
    <citation type="journal article" date="2019" name="Nat. Ecol. Evol.">
        <title>Megaphylogeny resolves global patterns of mushroom evolution.</title>
        <authorList>
            <person name="Varga T."/>
            <person name="Krizsan K."/>
            <person name="Foldi C."/>
            <person name="Dima B."/>
            <person name="Sanchez-Garcia M."/>
            <person name="Sanchez-Ramirez S."/>
            <person name="Szollosi G.J."/>
            <person name="Szarkandi J.G."/>
            <person name="Papp V."/>
            <person name="Albert L."/>
            <person name="Andreopoulos W."/>
            <person name="Angelini C."/>
            <person name="Antonin V."/>
            <person name="Barry K.W."/>
            <person name="Bougher N.L."/>
            <person name="Buchanan P."/>
            <person name="Buyck B."/>
            <person name="Bense V."/>
            <person name="Catcheside P."/>
            <person name="Chovatia M."/>
            <person name="Cooper J."/>
            <person name="Damon W."/>
            <person name="Desjardin D."/>
            <person name="Finy P."/>
            <person name="Geml J."/>
            <person name="Haridas S."/>
            <person name="Hughes K."/>
            <person name="Justo A."/>
            <person name="Karasinski D."/>
            <person name="Kautmanova I."/>
            <person name="Kiss B."/>
            <person name="Kocsube S."/>
            <person name="Kotiranta H."/>
            <person name="LaButti K.M."/>
            <person name="Lechner B.E."/>
            <person name="Liimatainen K."/>
            <person name="Lipzen A."/>
            <person name="Lukacs Z."/>
            <person name="Mihaltcheva S."/>
            <person name="Morgado L.N."/>
            <person name="Niskanen T."/>
            <person name="Noordeloos M.E."/>
            <person name="Ohm R.A."/>
            <person name="Ortiz-Santana B."/>
            <person name="Ovrebo C."/>
            <person name="Racz N."/>
            <person name="Riley R."/>
            <person name="Savchenko A."/>
            <person name="Shiryaev A."/>
            <person name="Soop K."/>
            <person name="Spirin V."/>
            <person name="Szebenyi C."/>
            <person name="Tomsovsky M."/>
            <person name="Tulloss R.E."/>
            <person name="Uehling J."/>
            <person name="Grigoriev I.V."/>
            <person name="Vagvolgyi C."/>
            <person name="Papp T."/>
            <person name="Martin F.M."/>
            <person name="Miettinen O."/>
            <person name="Hibbett D.S."/>
            <person name="Nagy L.G."/>
        </authorList>
    </citation>
    <scope>NUCLEOTIDE SEQUENCE [LARGE SCALE GENOMIC DNA]</scope>
    <source>
        <strain evidence="8 9">OMC1185</strain>
    </source>
</reference>
<dbReference type="AlphaFoldDB" id="A0A5C3N1Y1"/>
<dbReference type="STRING" id="5364.A0A5C3N1Y1"/>
<dbReference type="PROSITE" id="PS51257">
    <property type="entry name" value="PROKAR_LIPOPROTEIN"/>
    <property type="match status" value="1"/>
</dbReference>
<name>A0A5C3N1Y1_9AGAM</name>
<evidence type="ECO:0000256" key="4">
    <source>
        <dbReference type="ARBA" id="ARBA00023002"/>
    </source>
</evidence>
<evidence type="ECO:0000256" key="3">
    <source>
        <dbReference type="ARBA" id="ARBA00022827"/>
    </source>
</evidence>
<proteinExistence type="inferred from homology"/>
<dbReference type="Pfam" id="PF01494">
    <property type="entry name" value="FAD_binding_3"/>
    <property type="match status" value="1"/>
</dbReference>
<keyword evidence="3" id="KW-0274">FAD</keyword>
<feature type="domain" description="FAD-binding" evidence="7">
    <location>
        <begin position="12"/>
        <end position="201"/>
    </location>
</feature>
<accession>A0A5C3N1Y1</accession>
<evidence type="ECO:0000256" key="2">
    <source>
        <dbReference type="ARBA" id="ARBA00022630"/>
    </source>
</evidence>
<dbReference type="InterPro" id="IPR036188">
    <property type="entry name" value="FAD/NAD-bd_sf"/>
</dbReference>
<protein>
    <submittedName>
        <fullName evidence="8">FAD/NAD(P)-binding domain-containing protein</fullName>
    </submittedName>
</protein>
<organism evidence="8 9">
    <name type="scientific">Heliocybe sulcata</name>
    <dbReference type="NCBI Taxonomy" id="5364"/>
    <lineage>
        <taxon>Eukaryota</taxon>
        <taxon>Fungi</taxon>
        <taxon>Dikarya</taxon>
        <taxon>Basidiomycota</taxon>
        <taxon>Agaricomycotina</taxon>
        <taxon>Agaricomycetes</taxon>
        <taxon>Gloeophyllales</taxon>
        <taxon>Gloeophyllaceae</taxon>
        <taxon>Heliocybe</taxon>
    </lineage>
</organism>
<feature type="region of interest" description="Disordered" evidence="6">
    <location>
        <begin position="378"/>
        <end position="406"/>
    </location>
</feature>
<dbReference type="SUPFAM" id="SSF51905">
    <property type="entry name" value="FAD/NAD(P)-binding domain"/>
    <property type="match status" value="1"/>
</dbReference>
<keyword evidence="5" id="KW-0503">Monooxygenase</keyword>
<comment type="similarity">
    <text evidence="1">Belongs to the paxM FAD-dependent monooxygenase family.</text>
</comment>
<keyword evidence="9" id="KW-1185">Reference proteome</keyword>
<evidence type="ECO:0000256" key="6">
    <source>
        <dbReference type="SAM" id="MobiDB-lite"/>
    </source>
</evidence>
<dbReference type="EMBL" id="ML213513">
    <property type="protein sequence ID" value="TFK50416.1"/>
    <property type="molecule type" value="Genomic_DNA"/>
</dbReference>
<dbReference type="PANTHER" id="PTHR13789:SF306">
    <property type="entry name" value="HYDROXYLASE, PUTATIVE-RELATED"/>
    <property type="match status" value="1"/>
</dbReference>
<sequence>MAPYRKASKSLSIIVVGGGTAGLACAYALQAAGHRVRVLEKAAGRSTSARDGVLCPPNMTRILNHWGLGSLSPTAPRNRGVHFKLGMNQEIVRSSPFPDDFMRAFGADYLFLTYSDLIDALYDSALKAGVLFQYNATVVTIDPDNARVELAGGEVIEGDIVVAADGVHSLARPLVSESVARHGQSSKYHQASSSISGDLLRVNTELAPFLTATELNIWMGDGYGILGYPIHDRDLYALEITWLGKSTSGEDDICGPFEELSLDATGLKMDELDPKLRALVSLPKVLTHSVFTPQEPPERLVHNSGKLILVGGAAHPSPVYWTHGTALTIEDAATLGALFSHIVSRTQISAFVSAFEDIRLPRCANVIKADVSNLETVVHPRSPSEADQATDSPKPPPPESVPQTSTGWDEVFESNYQAEWEELIAMFDYDANDVSEEWWVTWGSLMQQVAGSSPS</sequence>
<dbReference type="InterPro" id="IPR050493">
    <property type="entry name" value="FAD-dep_Monooxygenase_BioMet"/>
</dbReference>
<evidence type="ECO:0000256" key="1">
    <source>
        <dbReference type="ARBA" id="ARBA00007992"/>
    </source>
</evidence>
<evidence type="ECO:0000259" key="7">
    <source>
        <dbReference type="Pfam" id="PF01494"/>
    </source>
</evidence>
<dbReference type="OrthoDB" id="1878542at2759"/>
<evidence type="ECO:0000313" key="9">
    <source>
        <dbReference type="Proteomes" id="UP000305948"/>
    </source>
</evidence>
<dbReference type="InterPro" id="IPR002938">
    <property type="entry name" value="FAD-bd"/>
</dbReference>
<dbReference type="GO" id="GO:0004497">
    <property type="term" value="F:monooxygenase activity"/>
    <property type="evidence" value="ECO:0007669"/>
    <property type="project" value="UniProtKB-KW"/>
</dbReference>
<evidence type="ECO:0000313" key="8">
    <source>
        <dbReference type="EMBL" id="TFK50416.1"/>
    </source>
</evidence>
<evidence type="ECO:0000256" key="5">
    <source>
        <dbReference type="ARBA" id="ARBA00023033"/>
    </source>
</evidence>
<keyword evidence="4" id="KW-0560">Oxidoreductase</keyword>
<dbReference type="PRINTS" id="PR00420">
    <property type="entry name" value="RNGMNOXGNASE"/>
</dbReference>
<dbReference type="Proteomes" id="UP000305948">
    <property type="component" value="Unassembled WGS sequence"/>
</dbReference>
<dbReference type="PANTHER" id="PTHR13789">
    <property type="entry name" value="MONOOXYGENASE"/>
    <property type="match status" value="1"/>
</dbReference>
<dbReference type="GO" id="GO:0071949">
    <property type="term" value="F:FAD binding"/>
    <property type="evidence" value="ECO:0007669"/>
    <property type="project" value="InterPro"/>
</dbReference>
<gene>
    <name evidence="8" type="ORF">OE88DRAFT_252799</name>
</gene>
<dbReference type="Gene3D" id="3.50.50.60">
    <property type="entry name" value="FAD/NAD(P)-binding domain"/>
    <property type="match status" value="1"/>
</dbReference>